<reference evidence="4 5" key="1">
    <citation type="submission" date="2020-08" db="EMBL/GenBank/DDBJ databases">
        <title>Genomic Encyclopedia of Type Strains, Phase IV (KMG-IV): sequencing the most valuable type-strain genomes for metagenomic binning, comparative biology and taxonomic classification.</title>
        <authorList>
            <person name="Goeker M."/>
        </authorList>
    </citation>
    <scope>NUCLEOTIDE SEQUENCE [LARGE SCALE GENOMIC DNA]</scope>
    <source>
        <strain evidence="4 5">DSM 27471</strain>
    </source>
</reference>
<evidence type="ECO:0000313" key="5">
    <source>
        <dbReference type="Proteomes" id="UP000544222"/>
    </source>
</evidence>
<dbReference type="AlphaFoldDB" id="A0A7W5H1S2"/>
<protein>
    <recommendedName>
        <fullName evidence="3">Glycoside hydrolase 35 catalytic domain-containing protein</fullName>
    </recommendedName>
</protein>
<comment type="caution">
    <text evidence="4">The sequence shown here is derived from an EMBL/GenBank/DDBJ whole genome shotgun (WGS) entry which is preliminary data.</text>
</comment>
<gene>
    <name evidence="4" type="ORF">FHX64_001143</name>
</gene>
<dbReference type="InterPro" id="IPR017853">
    <property type="entry name" value="GH"/>
</dbReference>
<proteinExistence type="inferred from homology"/>
<dbReference type="PANTHER" id="PTHR23421">
    <property type="entry name" value="BETA-GALACTOSIDASE RELATED"/>
    <property type="match status" value="1"/>
</dbReference>
<accession>A0A7W5H1S2</accession>
<evidence type="ECO:0000256" key="1">
    <source>
        <dbReference type="ARBA" id="ARBA00009809"/>
    </source>
</evidence>
<comment type="similarity">
    <text evidence="1 2">Belongs to the glycosyl hydrolase 35 family.</text>
</comment>
<dbReference type="InterPro" id="IPR031330">
    <property type="entry name" value="Gly_Hdrlase_35_cat"/>
</dbReference>
<dbReference type="PRINTS" id="PR00742">
    <property type="entry name" value="GLHYDRLASE35"/>
</dbReference>
<dbReference type="GO" id="GO:0004553">
    <property type="term" value="F:hydrolase activity, hydrolyzing O-glycosyl compounds"/>
    <property type="evidence" value="ECO:0007669"/>
    <property type="project" value="InterPro"/>
</dbReference>
<evidence type="ECO:0000259" key="3">
    <source>
        <dbReference type="Pfam" id="PF01301"/>
    </source>
</evidence>
<sequence>MNKKIILLFILVYVGTMTMPEAFAQHYFIDTRNASSPLIKGQLCMGNPGPSGKALLINNQYMTIGGKPVIPVMGEIHFSRYPRNEWEDVLLKMKACGITIISTYVFWIYHEEIEGQYDWHGNKDLRYFLALCKKLHLMAVVRIGPWCHGEVRNGGLPDWILQKRYIHLRSNDPEYQYYVQQWYNQVAAQLKGLLYKDNGPVIGVQLENEYRHGKQGEAHIEWLKQTAIKAGIDVPMYTVTGWGNASVPKNQVIPLFGGYPGAPWNTNLDKIANNTNYIFTTVRNEEGIGNEMKLADTIHYETYHRYPYFTCELGVGNEVTYHRRPVFSDIDGLAIATAKLGSGSNLIGYYMFAGGTNEKGQLTSLEENQDETGYPNRYPKISYDFQAAVKESGELSPAYFQLKKFHYFLNEFGSRLALMTPVIKPSPDVYTKLQYAVRAEKDTGYVFGINYYRGYRKPIQKQVQFTLQLQAKQLTFPHKPVDITDSCIFIWPYNFRMNDVILQYATATPLCVIKQPDATDWFFTQTKNIMPELSFDTTAIQSIESNSGHIEKERDHYLLTGFTPGIAHHITIKDRKNNIKHLFILSYKESLHVWLFHRYHQKIGFLSNANLYLQHNSLHVYSSSPHVRLIALNNPYHLTLPGDLSMQSKKEGFFTTYDLHFKRDTLNYQLVPKTVLLQAQWLSTAIPVINAGNTLYHKFFIKEFSVSHASEIKSATLYLSTGLPCSLAIDHKWLNQPVSAETLNELDLTGYLKNGDNTLMIDFPFVKNDTAFAARIKIDYYNTDQINFYSDTSWLTTVAYVPPAPWESFKNLKPAIVKHANLSSYSQKKIFPIHYWELFVPHHFSNSMDNGYLHLKYTGNRATCRLDDKLIDDSFNNGSYWNLSLKRYGEALKNVPLLFHIYAFKPNDKIYFDSPMQNDNCNQVNMNKIILNPEYYANILVNYK</sequence>
<dbReference type="Pfam" id="PF01301">
    <property type="entry name" value="Glyco_hydro_35"/>
    <property type="match status" value="1"/>
</dbReference>
<dbReference type="GO" id="GO:0005975">
    <property type="term" value="P:carbohydrate metabolic process"/>
    <property type="evidence" value="ECO:0007669"/>
    <property type="project" value="InterPro"/>
</dbReference>
<dbReference type="Gene3D" id="3.20.20.80">
    <property type="entry name" value="Glycosidases"/>
    <property type="match status" value="1"/>
</dbReference>
<dbReference type="Proteomes" id="UP000544222">
    <property type="component" value="Unassembled WGS sequence"/>
</dbReference>
<dbReference type="InterPro" id="IPR001944">
    <property type="entry name" value="Glycoside_Hdrlase_35"/>
</dbReference>
<dbReference type="SUPFAM" id="SSF51445">
    <property type="entry name" value="(Trans)glycosidases"/>
    <property type="match status" value="1"/>
</dbReference>
<keyword evidence="5" id="KW-1185">Reference proteome</keyword>
<dbReference type="Gene3D" id="2.60.120.260">
    <property type="entry name" value="Galactose-binding domain-like"/>
    <property type="match status" value="1"/>
</dbReference>
<dbReference type="EMBL" id="JACHYB010000001">
    <property type="protein sequence ID" value="MBB3186980.1"/>
    <property type="molecule type" value="Genomic_DNA"/>
</dbReference>
<dbReference type="RefSeq" id="WP_183412803.1">
    <property type="nucleotide sequence ID" value="NZ_JACHYB010000001.1"/>
</dbReference>
<name>A0A7W5H1S2_9PORP</name>
<feature type="domain" description="Glycoside hydrolase 35 catalytic" evidence="3">
    <location>
        <begin position="62"/>
        <end position="406"/>
    </location>
</feature>
<evidence type="ECO:0000313" key="4">
    <source>
        <dbReference type="EMBL" id="MBB3186980.1"/>
    </source>
</evidence>
<evidence type="ECO:0000256" key="2">
    <source>
        <dbReference type="RuleBase" id="RU003679"/>
    </source>
</evidence>
<organism evidence="4 5">
    <name type="scientific">Microbacter margulisiae</name>
    <dbReference type="NCBI Taxonomy" id="1350067"/>
    <lineage>
        <taxon>Bacteria</taxon>
        <taxon>Pseudomonadati</taxon>
        <taxon>Bacteroidota</taxon>
        <taxon>Bacteroidia</taxon>
        <taxon>Bacteroidales</taxon>
        <taxon>Porphyromonadaceae</taxon>
        <taxon>Microbacter</taxon>
    </lineage>
</organism>